<dbReference type="PANTHER" id="PTHR43273">
    <property type="entry name" value="ANAEROBIC SULFATASE-MATURATING ENZYME HOMOLOG ASLB-RELATED"/>
    <property type="match status" value="1"/>
</dbReference>
<name>Q01S02_SOLUE</name>
<comment type="cofactor">
    <cofactor evidence="1">
        <name>[4Fe-4S] cluster</name>
        <dbReference type="ChEBI" id="CHEBI:49883"/>
    </cofactor>
</comment>
<comment type="similarity">
    <text evidence="7">Belongs to the radical SAM superfamily. Anaerobic sulfatase-maturating enzyme family.</text>
</comment>
<feature type="domain" description="Radical SAM core" evidence="8">
    <location>
        <begin position="15"/>
        <end position="245"/>
    </location>
</feature>
<dbReference type="EMBL" id="CP000473">
    <property type="protein sequence ID" value="ABJ87568.1"/>
    <property type="molecule type" value="Genomic_DNA"/>
</dbReference>
<dbReference type="CDD" id="cd21120">
    <property type="entry name" value="SPASM_anSME"/>
    <property type="match status" value="1"/>
</dbReference>
<evidence type="ECO:0000256" key="6">
    <source>
        <dbReference type="ARBA" id="ARBA00023014"/>
    </source>
</evidence>
<dbReference type="SFLD" id="SFLDS00029">
    <property type="entry name" value="Radical_SAM"/>
    <property type="match status" value="1"/>
</dbReference>
<evidence type="ECO:0000259" key="8">
    <source>
        <dbReference type="PROSITE" id="PS51918"/>
    </source>
</evidence>
<dbReference type="Gene3D" id="3.20.20.70">
    <property type="entry name" value="Aldolase class I"/>
    <property type="match status" value="1"/>
</dbReference>
<dbReference type="SFLD" id="SFLDG01067">
    <property type="entry name" value="SPASM/twitch_domain_containing"/>
    <property type="match status" value="1"/>
</dbReference>
<dbReference type="KEGG" id="sus:Acid_6646"/>
<dbReference type="Pfam" id="PF04055">
    <property type="entry name" value="Radical_SAM"/>
    <property type="match status" value="1"/>
</dbReference>
<proteinExistence type="inferred from homology"/>
<keyword evidence="5" id="KW-0408">Iron</keyword>
<dbReference type="InterPro" id="IPR034491">
    <property type="entry name" value="Anaerob_Ser_sulfatase-maturase"/>
</dbReference>
<dbReference type="InterPro" id="IPR023867">
    <property type="entry name" value="Sulphatase_maturase_rSAM"/>
</dbReference>
<keyword evidence="6" id="KW-0411">Iron-sulfur</keyword>
<dbReference type="SFLD" id="SFLDF00285">
    <property type="entry name" value="anaerobic_Ser-type_sulfatase-m"/>
    <property type="match status" value="1"/>
</dbReference>
<dbReference type="PANTHER" id="PTHR43273:SF3">
    <property type="entry name" value="ANAEROBIC SULFATASE-MATURATING ENZYME HOMOLOG ASLB-RELATED"/>
    <property type="match status" value="1"/>
</dbReference>
<sequence length="391" mass="44913">MSQFPIFGEGLVESGPVPRITSLLIKPASAVCNLDCEYCFYLDRDADPYSALPGRRMTTETLERLVDTYLFYSYPNSTFAFQGGEPTLAGLPFFEKLVRLQQQYGRNGQSVSNALQTNAVLLDKNWCDLFHEYSWLLGVSLDGPEEVNDLYRFNKEKRGTWKRVMQSVELLKTEKVEFNILCVLSQANVHKPRELYKFYRSLGIDNIQFIPLAEFAPDGTPLPFTITAEEYGRFMCEIFELWWPERRKMRIRTFDNIAEALAGQKPGNCTMHETCDSYVVVEFNGDVYPCDFFVEGGWKLGNINEDSWGEIARRTRRYSFAAKKTIAHPECQVCEFQSICHGGCPKGRHGPHGKFEDLDYFCGAYKMYFAKSVGPLKKELQRLYPAGRSRE</sequence>
<dbReference type="InterPro" id="IPR007197">
    <property type="entry name" value="rSAM"/>
</dbReference>
<dbReference type="InterPro" id="IPR058240">
    <property type="entry name" value="rSAM_sf"/>
</dbReference>
<dbReference type="PROSITE" id="PS51918">
    <property type="entry name" value="RADICAL_SAM"/>
    <property type="match status" value="1"/>
</dbReference>
<dbReference type="InParanoid" id="Q01S02"/>
<dbReference type="InterPro" id="IPR013785">
    <property type="entry name" value="Aldolase_TIM"/>
</dbReference>
<evidence type="ECO:0000256" key="5">
    <source>
        <dbReference type="ARBA" id="ARBA00023004"/>
    </source>
</evidence>
<organism evidence="9">
    <name type="scientific">Solibacter usitatus (strain Ellin6076)</name>
    <dbReference type="NCBI Taxonomy" id="234267"/>
    <lineage>
        <taxon>Bacteria</taxon>
        <taxon>Pseudomonadati</taxon>
        <taxon>Acidobacteriota</taxon>
        <taxon>Terriglobia</taxon>
        <taxon>Bryobacterales</taxon>
        <taxon>Solibacteraceae</taxon>
        <taxon>Candidatus Solibacter</taxon>
    </lineage>
</organism>
<dbReference type="SFLD" id="SFLDG01072">
    <property type="entry name" value="dehydrogenase_like"/>
    <property type="match status" value="1"/>
</dbReference>
<dbReference type="AlphaFoldDB" id="Q01S02"/>
<evidence type="ECO:0000256" key="7">
    <source>
        <dbReference type="ARBA" id="ARBA00023601"/>
    </source>
</evidence>
<dbReference type="GO" id="GO:0046872">
    <property type="term" value="F:metal ion binding"/>
    <property type="evidence" value="ECO:0007669"/>
    <property type="project" value="UniProtKB-KW"/>
</dbReference>
<dbReference type="HOGENOM" id="CLU_009273_10_0_0"/>
<evidence type="ECO:0000256" key="1">
    <source>
        <dbReference type="ARBA" id="ARBA00001966"/>
    </source>
</evidence>
<keyword evidence="2" id="KW-0004">4Fe-4S</keyword>
<dbReference type="SFLD" id="SFLDG01386">
    <property type="entry name" value="main_SPASM_domain-containing"/>
    <property type="match status" value="1"/>
</dbReference>
<gene>
    <name evidence="9" type="ordered locus">Acid_6646</name>
</gene>
<dbReference type="SUPFAM" id="SSF102114">
    <property type="entry name" value="Radical SAM enzymes"/>
    <property type="match status" value="1"/>
</dbReference>
<accession>Q01S02</accession>
<dbReference type="NCBIfam" id="TIGR04085">
    <property type="entry name" value="rSAM_more_4Fe4S"/>
    <property type="match status" value="1"/>
</dbReference>
<dbReference type="OrthoDB" id="9808591at2"/>
<dbReference type="InterPro" id="IPR047207">
    <property type="entry name" value="SPASM_anSME"/>
</dbReference>
<evidence type="ECO:0000313" key="9">
    <source>
        <dbReference type="EMBL" id="ABJ87568.1"/>
    </source>
</evidence>
<protein>
    <submittedName>
        <fullName evidence="9">Radical SAM domain protein</fullName>
    </submittedName>
</protein>
<evidence type="ECO:0000256" key="4">
    <source>
        <dbReference type="ARBA" id="ARBA00022723"/>
    </source>
</evidence>
<dbReference type="CDD" id="cd01335">
    <property type="entry name" value="Radical_SAM"/>
    <property type="match status" value="1"/>
</dbReference>
<evidence type="ECO:0000256" key="3">
    <source>
        <dbReference type="ARBA" id="ARBA00022691"/>
    </source>
</evidence>
<dbReference type="InterPro" id="IPR023885">
    <property type="entry name" value="4Fe4S-binding_SPASM_dom"/>
</dbReference>
<dbReference type="NCBIfam" id="TIGR03942">
    <property type="entry name" value="sulfatase_rSAM"/>
    <property type="match status" value="1"/>
</dbReference>
<dbReference type="eggNOG" id="COG0641">
    <property type="taxonomic scope" value="Bacteria"/>
</dbReference>
<keyword evidence="3" id="KW-0949">S-adenosyl-L-methionine</keyword>
<dbReference type="GO" id="GO:0016491">
    <property type="term" value="F:oxidoreductase activity"/>
    <property type="evidence" value="ECO:0007669"/>
    <property type="project" value="InterPro"/>
</dbReference>
<keyword evidence="4" id="KW-0479">Metal-binding</keyword>
<dbReference type="GO" id="GO:0051539">
    <property type="term" value="F:4 iron, 4 sulfur cluster binding"/>
    <property type="evidence" value="ECO:0007669"/>
    <property type="project" value="UniProtKB-KW"/>
</dbReference>
<dbReference type="STRING" id="234267.Acid_6646"/>
<reference evidence="9" key="1">
    <citation type="submission" date="2006-10" db="EMBL/GenBank/DDBJ databases">
        <title>Complete sequence of Solibacter usitatus Ellin6076.</title>
        <authorList>
            <consortium name="US DOE Joint Genome Institute"/>
            <person name="Copeland A."/>
            <person name="Lucas S."/>
            <person name="Lapidus A."/>
            <person name="Barry K."/>
            <person name="Detter J.C."/>
            <person name="Glavina del Rio T."/>
            <person name="Hammon N."/>
            <person name="Israni S."/>
            <person name="Dalin E."/>
            <person name="Tice H."/>
            <person name="Pitluck S."/>
            <person name="Thompson L.S."/>
            <person name="Brettin T."/>
            <person name="Bruce D."/>
            <person name="Han C."/>
            <person name="Tapia R."/>
            <person name="Gilna P."/>
            <person name="Schmutz J."/>
            <person name="Larimer F."/>
            <person name="Land M."/>
            <person name="Hauser L."/>
            <person name="Kyrpides N."/>
            <person name="Mikhailova N."/>
            <person name="Janssen P.H."/>
            <person name="Kuske C.R."/>
            <person name="Richardson P."/>
        </authorList>
    </citation>
    <scope>NUCLEOTIDE SEQUENCE</scope>
    <source>
        <strain evidence="9">Ellin6076</strain>
    </source>
</reference>
<dbReference type="SFLD" id="SFLDG01384">
    <property type="entry name" value="thioether_bond_formation_requi"/>
    <property type="match status" value="1"/>
</dbReference>
<dbReference type="Pfam" id="PF13186">
    <property type="entry name" value="SPASM"/>
    <property type="match status" value="1"/>
</dbReference>
<evidence type="ECO:0000256" key="2">
    <source>
        <dbReference type="ARBA" id="ARBA00022485"/>
    </source>
</evidence>